<dbReference type="Pfam" id="PF00060">
    <property type="entry name" value="Lig_chan"/>
    <property type="match status" value="1"/>
</dbReference>
<evidence type="ECO:0000259" key="14">
    <source>
        <dbReference type="SMART" id="SM00918"/>
    </source>
</evidence>
<keyword evidence="11" id="KW-1071">Ligand-gated ion channel</keyword>
<dbReference type="SUPFAM" id="SSF53850">
    <property type="entry name" value="Periplasmic binding protein-like II"/>
    <property type="match status" value="1"/>
</dbReference>
<dbReference type="InterPro" id="IPR001320">
    <property type="entry name" value="Iontro_rcpt_C"/>
</dbReference>
<keyword evidence="10" id="KW-0325">Glycoprotein</keyword>
<evidence type="ECO:0000256" key="3">
    <source>
        <dbReference type="ARBA" id="ARBA00022448"/>
    </source>
</evidence>
<feature type="domain" description="Ionotropic glutamate receptor L-glutamate and glycine-binding" evidence="14">
    <location>
        <begin position="16"/>
        <end position="76"/>
    </location>
</feature>
<name>A0A4Y2BZ32_ARAVE</name>
<keyword evidence="5 13" id="KW-0812">Transmembrane</keyword>
<dbReference type="Gene3D" id="3.40.190.10">
    <property type="entry name" value="Periplasmic binding protein-like II"/>
    <property type="match status" value="1"/>
</dbReference>
<keyword evidence="7" id="KW-0406">Ion transport</keyword>
<dbReference type="InterPro" id="IPR052192">
    <property type="entry name" value="Insect_Ionotropic_Sensory_Rcpt"/>
</dbReference>
<organism evidence="15 16">
    <name type="scientific">Araneus ventricosus</name>
    <name type="common">Orbweaver spider</name>
    <name type="synonym">Epeira ventricosa</name>
    <dbReference type="NCBI Taxonomy" id="182803"/>
    <lineage>
        <taxon>Eukaryota</taxon>
        <taxon>Metazoa</taxon>
        <taxon>Ecdysozoa</taxon>
        <taxon>Arthropoda</taxon>
        <taxon>Chelicerata</taxon>
        <taxon>Arachnida</taxon>
        <taxon>Araneae</taxon>
        <taxon>Araneomorphae</taxon>
        <taxon>Entelegynae</taxon>
        <taxon>Araneoidea</taxon>
        <taxon>Araneidae</taxon>
        <taxon>Araneus</taxon>
    </lineage>
</organism>
<dbReference type="Proteomes" id="UP000499080">
    <property type="component" value="Unassembled WGS sequence"/>
</dbReference>
<keyword evidence="6 13" id="KW-1133">Transmembrane helix</keyword>
<evidence type="ECO:0000256" key="13">
    <source>
        <dbReference type="SAM" id="Phobius"/>
    </source>
</evidence>
<evidence type="ECO:0000256" key="4">
    <source>
        <dbReference type="ARBA" id="ARBA00022475"/>
    </source>
</evidence>
<evidence type="ECO:0000313" key="16">
    <source>
        <dbReference type="Proteomes" id="UP000499080"/>
    </source>
</evidence>
<dbReference type="EMBL" id="BGPR01000130">
    <property type="protein sequence ID" value="GBL97501.1"/>
    <property type="molecule type" value="Genomic_DNA"/>
</dbReference>
<dbReference type="InterPro" id="IPR019594">
    <property type="entry name" value="Glu/Gly-bd"/>
</dbReference>
<evidence type="ECO:0000256" key="2">
    <source>
        <dbReference type="ARBA" id="ARBA00008685"/>
    </source>
</evidence>
<evidence type="ECO:0000313" key="15">
    <source>
        <dbReference type="EMBL" id="GBL97501.1"/>
    </source>
</evidence>
<dbReference type="PANTHER" id="PTHR42643">
    <property type="entry name" value="IONOTROPIC RECEPTOR 20A-RELATED"/>
    <property type="match status" value="1"/>
</dbReference>
<keyword evidence="8 13" id="KW-0472">Membrane</keyword>
<evidence type="ECO:0000256" key="9">
    <source>
        <dbReference type="ARBA" id="ARBA00023170"/>
    </source>
</evidence>
<dbReference type="PANTHER" id="PTHR42643:SF24">
    <property type="entry name" value="IONOTROPIC RECEPTOR 60A"/>
    <property type="match status" value="1"/>
</dbReference>
<gene>
    <name evidence="15" type="ORF">AVEN_162960_1</name>
</gene>
<dbReference type="GO" id="GO:0005886">
    <property type="term" value="C:plasma membrane"/>
    <property type="evidence" value="ECO:0007669"/>
    <property type="project" value="UniProtKB-SubCell"/>
</dbReference>
<reference evidence="15 16" key="1">
    <citation type="journal article" date="2019" name="Sci. Rep.">
        <title>Orb-weaving spider Araneus ventricosus genome elucidates the spidroin gene catalogue.</title>
        <authorList>
            <person name="Kono N."/>
            <person name="Nakamura H."/>
            <person name="Ohtoshi R."/>
            <person name="Moran D.A.P."/>
            <person name="Shinohara A."/>
            <person name="Yoshida Y."/>
            <person name="Fujiwara M."/>
            <person name="Mori M."/>
            <person name="Tomita M."/>
            <person name="Arakawa K."/>
        </authorList>
    </citation>
    <scope>NUCLEOTIDE SEQUENCE [LARGE SCALE GENOMIC DNA]</scope>
</reference>
<keyword evidence="4" id="KW-1003">Cell membrane</keyword>
<feature type="transmembrane region" description="Helical" evidence="13">
    <location>
        <begin position="183"/>
        <end position="207"/>
    </location>
</feature>
<accession>A0A4Y2BZ32</accession>
<evidence type="ECO:0000256" key="10">
    <source>
        <dbReference type="ARBA" id="ARBA00023180"/>
    </source>
</evidence>
<evidence type="ECO:0000256" key="11">
    <source>
        <dbReference type="ARBA" id="ARBA00023286"/>
    </source>
</evidence>
<protein>
    <recommendedName>
        <fullName evidence="14">Ionotropic glutamate receptor L-glutamate and glycine-binding domain-containing protein</fullName>
    </recommendedName>
</protein>
<keyword evidence="16" id="KW-1185">Reference proteome</keyword>
<comment type="caution">
    <text evidence="15">The sequence shown here is derived from an EMBL/GenBank/DDBJ whole genome shotgun (WGS) entry which is preliminary data.</text>
</comment>
<dbReference type="Pfam" id="PF10613">
    <property type="entry name" value="Lig_chan-Glu_bd"/>
    <property type="match status" value="1"/>
</dbReference>
<keyword evidence="9" id="KW-0675">Receptor</keyword>
<dbReference type="OrthoDB" id="6423384at2759"/>
<sequence>MTCSSVLRVATVVSREMEILKKEDGIIELSGIEGKFLNLILETLNLQLKVVIAEDHEWGRLLRNGSWTGMTGKIQQNKADIAINLIAITEPRNRVVDFSTVYLSDDITFAIEKQGFASTSTALIRPFVWGFWTIMFVVLFLMPILFRILLCAKDSYLNLLLKMLGTILKQSFSSKNNSFTHRILVITWLIYAMIISFSYSSVLLSILTIPSQIPTVRNFEELSDAVITQNYEAVFDKGTYVLDFLLHHESKRFNMLAEYAILNHWSMSAHPILFTPQINKRSAMVTARVLLQVVAGPEEWKWHFLSDDTILTYKFAIAMKKDFCLKKRLNTLISRVNSAGLYLKIMKDKEFQLWLPHPERRRTVNNTVRPLSFTDLIGAFASYLVGISISFLVLLFEIVCARFL</sequence>
<keyword evidence="12" id="KW-0407">Ion channel</keyword>
<dbReference type="AlphaFoldDB" id="A0A4Y2BZ32"/>
<dbReference type="GO" id="GO:0015276">
    <property type="term" value="F:ligand-gated monoatomic ion channel activity"/>
    <property type="evidence" value="ECO:0007669"/>
    <property type="project" value="InterPro"/>
</dbReference>
<evidence type="ECO:0000256" key="7">
    <source>
        <dbReference type="ARBA" id="ARBA00023065"/>
    </source>
</evidence>
<feature type="transmembrane region" description="Helical" evidence="13">
    <location>
        <begin position="376"/>
        <end position="400"/>
    </location>
</feature>
<evidence type="ECO:0000256" key="5">
    <source>
        <dbReference type="ARBA" id="ARBA00022692"/>
    </source>
</evidence>
<evidence type="ECO:0000256" key="6">
    <source>
        <dbReference type="ARBA" id="ARBA00022989"/>
    </source>
</evidence>
<dbReference type="Gene3D" id="1.10.287.70">
    <property type="match status" value="1"/>
</dbReference>
<proteinExistence type="inferred from homology"/>
<evidence type="ECO:0000256" key="1">
    <source>
        <dbReference type="ARBA" id="ARBA00004651"/>
    </source>
</evidence>
<comment type="similarity">
    <text evidence="2">Belongs to the glutamate-gated ion channel (TC 1.A.10.1) family.</text>
</comment>
<keyword evidence="3" id="KW-0813">Transport</keyword>
<feature type="transmembrane region" description="Helical" evidence="13">
    <location>
        <begin position="127"/>
        <end position="150"/>
    </location>
</feature>
<evidence type="ECO:0000256" key="8">
    <source>
        <dbReference type="ARBA" id="ARBA00023136"/>
    </source>
</evidence>
<comment type="subcellular location">
    <subcellularLocation>
        <location evidence="1">Cell membrane</location>
        <topology evidence="1">Multi-pass membrane protein</topology>
    </subcellularLocation>
</comment>
<evidence type="ECO:0000256" key="12">
    <source>
        <dbReference type="ARBA" id="ARBA00023303"/>
    </source>
</evidence>
<dbReference type="GO" id="GO:0050906">
    <property type="term" value="P:detection of stimulus involved in sensory perception"/>
    <property type="evidence" value="ECO:0007669"/>
    <property type="project" value="UniProtKB-ARBA"/>
</dbReference>
<dbReference type="SMART" id="SM00918">
    <property type="entry name" value="Lig_chan-Glu_bd"/>
    <property type="match status" value="1"/>
</dbReference>